<evidence type="ECO:0000313" key="4">
    <source>
        <dbReference type="Proteomes" id="UP000652176"/>
    </source>
</evidence>
<sequence>MFKIAILFSSLLLASCTFSNSAGAASIVNGTFDTDLNGWSALTGNGSVAWNAGGSAELSTGAGSAPYSAVLVQGDDGLFNFASPVLLGVGDDLLKFDALFSSLGNDTSETAAALFSDNLQLWMYDANGLGDVLLATIDALTSSSSFSLDLSSYIGRSVAFSFELNDEDDGLDSRVLLDNVRLEQQTNPPVTVPEPGTLSLLILGAFGYSRRVSRNDRKVQNQIH</sequence>
<keyword evidence="4" id="KW-1185">Reference proteome</keyword>
<dbReference type="InterPro" id="IPR013424">
    <property type="entry name" value="Ice-binding_C"/>
</dbReference>
<dbReference type="Proteomes" id="UP000652176">
    <property type="component" value="Unassembled WGS sequence"/>
</dbReference>
<evidence type="ECO:0000313" key="3">
    <source>
        <dbReference type="EMBL" id="MBD9358864.1"/>
    </source>
</evidence>
<feature type="signal peptide" evidence="1">
    <location>
        <begin position="1"/>
        <end position="24"/>
    </location>
</feature>
<evidence type="ECO:0000259" key="2">
    <source>
        <dbReference type="Pfam" id="PF07589"/>
    </source>
</evidence>
<name>A0ABR9D6W9_9GAMM</name>
<reference evidence="3 4" key="1">
    <citation type="submission" date="2020-09" db="EMBL/GenBank/DDBJ databases">
        <title>Methylomonas albis sp. nov. and Methylomonas fluvii sp. nov.: Two cold-adapted methanotrophs from the River Elbe and an amended description of Methylovulum psychrotolerans strain Eb1.</title>
        <authorList>
            <person name="Bussmann I.K."/>
            <person name="Klings K.-W."/>
            <person name="Warnstedt J."/>
            <person name="Hoppert M."/>
            <person name="Saborowski A."/>
            <person name="Horn F."/>
            <person name="Liebner S."/>
        </authorList>
    </citation>
    <scope>NUCLEOTIDE SEQUENCE [LARGE SCALE GENOMIC DNA]</scope>
    <source>
        <strain evidence="3 4">EbA</strain>
    </source>
</reference>
<dbReference type="RefSeq" id="WP_192377053.1">
    <property type="nucleotide sequence ID" value="NZ_CAJHIV010000001.1"/>
</dbReference>
<organism evidence="3 4">
    <name type="scientific">Methylomonas albis</name>
    <dbReference type="NCBI Taxonomy" id="1854563"/>
    <lineage>
        <taxon>Bacteria</taxon>
        <taxon>Pseudomonadati</taxon>
        <taxon>Pseudomonadota</taxon>
        <taxon>Gammaproteobacteria</taxon>
        <taxon>Methylococcales</taxon>
        <taxon>Methylococcaceae</taxon>
        <taxon>Methylomonas</taxon>
    </lineage>
</organism>
<accession>A0ABR9D6W9</accession>
<dbReference type="NCBIfam" id="TIGR02595">
    <property type="entry name" value="PEP_CTERM"/>
    <property type="match status" value="1"/>
</dbReference>
<feature type="chain" id="PRO_5045675866" evidence="1">
    <location>
        <begin position="25"/>
        <end position="224"/>
    </location>
</feature>
<dbReference type="Pfam" id="PF07589">
    <property type="entry name" value="PEP-CTERM"/>
    <property type="match status" value="1"/>
</dbReference>
<proteinExistence type="predicted"/>
<keyword evidence="1" id="KW-0732">Signal</keyword>
<feature type="domain" description="Ice-binding protein C-terminal" evidence="2">
    <location>
        <begin position="191"/>
        <end position="211"/>
    </location>
</feature>
<gene>
    <name evidence="3" type="ORF">IE877_23840</name>
</gene>
<protein>
    <submittedName>
        <fullName evidence="3">PEP-CTERM sorting domain-containing protein</fullName>
    </submittedName>
</protein>
<dbReference type="PROSITE" id="PS51257">
    <property type="entry name" value="PROKAR_LIPOPROTEIN"/>
    <property type="match status" value="1"/>
</dbReference>
<dbReference type="EMBL" id="JACXSS010000001">
    <property type="protein sequence ID" value="MBD9358864.1"/>
    <property type="molecule type" value="Genomic_DNA"/>
</dbReference>
<evidence type="ECO:0000256" key="1">
    <source>
        <dbReference type="SAM" id="SignalP"/>
    </source>
</evidence>
<comment type="caution">
    <text evidence="3">The sequence shown here is derived from an EMBL/GenBank/DDBJ whole genome shotgun (WGS) entry which is preliminary data.</text>
</comment>